<proteinExistence type="predicted"/>
<comment type="caution">
    <text evidence="2">The sequence shown here is derived from an EMBL/GenBank/DDBJ whole genome shotgun (WGS) entry which is preliminary data.</text>
</comment>
<evidence type="ECO:0000313" key="3">
    <source>
        <dbReference type="Proteomes" id="UP000487268"/>
    </source>
</evidence>
<feature type="compositionally biased region" description="Pro residues" evidence="1">
    <location>
        <begin position="75"/>
        <end position="85"/>
    </location>
</feature>
<evidence type="ECO:0000313" key="2">
    <source>
        <dbReference type="EMBL" id="MQY06437.1"/>
    </source>
</evidence>
<sequence>MERGESLASAADALLDRLCARFADVPAETVRHCLDDLWCCCTHLGLTPDTTLIERLAASRLTGIVKGRPARTPIAVPPPLPPPCPRGHAEPRTLSPAMSPALSGTPEPEPAVSSAPMIAARR</sequence>
<gene>
    <name evidence="2" type="ORF">ACRB68_45250</name>
</gene>
<reference evidence="2 3" key="1">
    <citation type="submission" date="2019-10" db="EMBL/GenBank/DDBJ databases">
        <title>Actinomadura rubteroloni sp. nov. and Actinomadura macrotermitis sp. nov., isolated from the gut of fungus growing-termite Macrotermes natalensis.</title>
        <authorList>
            <person name="Benndorf R."/>
            <person name="Martin K."/>
            <person name="Kuefner M."/>
            <person name="De Beer W."/>
            <person name="Kaster A.-K."/>
            <person name="Vollmers J."/>
            <person name="Poulsen M."/>
            <person name="Beemelmanns C."/>
        </authorList>
    </citation>
    <scope>NUCLEOTIDE SEQUENCE [LARGE SCALE GENOMIC DNA]</scope>
    <source>
        <strain evidence="2 3">RB68</strain>
    </source>
</reference>
<protein>
    <submittedName>
        <fullName evidence="2">Uncharacterized protein</fullName>
    </submittedName>
</protein>
<accession>A0A7K0BZ37</accession>
<keyword evidence="3" id="KW-1185">Reference proteome</keyword>
<dbReference type="Proteomes" id="UP000487268">
    <property type="component" value="Unassembled WGS sequence"/>
</dbReference>
<dbReference type="EMBL" id="WEGH01000003">
    <property type="protein sequence ID" value="MQY06437.1"/>
    <property type="molecule type" value="Genomic_DNA"/>
</dbReference>
<organism evidence="2 3">
    <name type="scientific">Actinomadura macrotermitis</name>
    <dbReference type="NCBI Taxonomy" id="2585200"/>
    <lineage>
        <taxon>Bacteria</taxon>
        <taxon>Bacillati</taxon>
        <taxon>Actinomycetota</taxon>
        <taxon>Actinomycetes</taxon>
        <taxon>Streptosporangiales</taxon>
        <taxon>Thermomonosporaceae</taxon>
        <taxon>Actinomadura</taxon>
    </lineage>
</organism>
<dbReference type="AlphaFoldDB" id="A0A7K0BZ37"/>
<feature type="region of interest" description="Disordered" evidence="1">
    <location>
        <begin position="69"/>
        <end position="122"/>
    </location>
</feature>
<name>A0A7K0BZ37_9ACTN</name>
<evidence type="ECO:0000256" key="1">
    <source>
        <dbReference type="SAM" id="MobiDB-lite"/>
    </source>
</evidence>